<dbReference type="PANTHER" id="PTHR11469">
    <property type="entry name" value="GLUCOSE-6-PHOSPHATE ISOMERASE"/>
    <property type="match status" value="1"/>
</dbReference>
<dbReference type="PROSITE" id="PS00765">
    <property type="entry name" value="P_GLUCOSE_ISOMERASE_1"/>
    <property type="match status" value="1"/>
</dbReference>
<evidence type="ECO:0000256" key="2">
    <source>
        <dbReference type="ARBA" id="ARBA00006604"/>
    </source>
</evidence>
<keyword evidence="10" id="KW-1185">Reference proteome</keyword>
<evidence type="ECO:0000256" key="6">
    <source>
        <dbReference type="ARBA" id="ARBA00029321"/>
    </source>
</evidence>
<dbReference type="CDD" id="cd05015">
    <property type="entry name" value="SIS_PGI_1"/>
    <property type="match status" value="1"/>
</dbReference>
<proteinExistence type="inferred from homology"/>
<gene>
    <name evidence="7 9" type="primary">pgi</name>
    <name evidence="9" type="ORF">AUC44_11100</name>
</gene>
<comment type="function">
    <text evidence="7">Catalyzes the reversible isomerization of glucose-6-phosphate to fructose-6-phosphate.</text>
</comment>
<evidence type="ECO:0000256" key="3">
    <source>
        <dbReference type="ARBA" id="ARBA00022432"/>
    </source>
</evidence>
<comment type="subcellular location">
    <subcellularLocation>
        <location evidence="7">Cytoplasm</location>
    </subcellularLocation>
</comment>
<dbReference type="PROSITE" id="PS00174">
    <property type="entry name" value="P_GLUCOSE_ISOMERASE_2"/>
    <property type="match status" value="1"/>
</dbReference>
<dbReference type="PROSITE" id="PS51463">
    <property type="entry name" value="P_GLUCOSE_ISOMERASE_3"/>
    <property type="match status" value="1"/>
</dbReference>
<dbReference type="RefSeq" id="WP_062158685.1">
    <property type="nucleotide sequence ID" value="NZ_CP013910.1"/>
</dbReference>
<evidence type="ECO:0000313" key="10">
    <source>
        <dbReference type="Proteomes" id="UP000060071"/>
    </source>
</evidence>
<keyword evidence="5 7" id="KW-0413">Isomerase</keyword>
<feature type="active site" evidence="7">
    <location>
        <position position="383"/>
    </location>
</feature>
<evidence type="ECO:0000256" key="4">
    <source>
        <dbReference type="ARBA" id="ARBA00023152"/>
    </source>
</evidence>
<evidence type="ECO:0000313" key="9">
    <source>
        <dbReference type="EMBL" id="ALW89375.1"/>
    </source>
</evidence>
<dbReference type="InterPro" id="IPR035482">
    <property type="entry name" value="SIS_PGI_2"/>
</dbReference>
<feature type="active site" description="Proton donor" evidence="7">
    <location>
        <position position="352"/>
    </location>
</feature>
<dbReference type="InterPro" id="IPR023096">
    <property type="entry name" value="G6P_Isomerase_C"/>
</dbReference>
<keyword evidence="3 7" id="KW-0312">Gluconeogenesis</keyword>
<dbReference type="EMBL" id="CP013910">
    <property type="protein sequence ID" value="ALW89375.1"/>
    <property type="molecule type" value="Genomic_DNA"/>
</dbReference>
<keyword evidence="7" id="KW-0963">Cytoplasm</keyword>
<reference evidence="9 10" key="1">
    <citation type="submission" date="2015-12" db="EMBL/GenBank/DDBJ databases">
        <authorList>
            <person name="Kim M.K."/>
            <person name="Srinivasan S."/>
            <person name="Lee J.-J."/>
            <person name="Kim K."/>
        </authorList>
    </citation>
    <scope>NUCLEOTIDE SEQUENCE [LARGE SCALE GENOMIC DNA]</scope>
    <source>
        <strain evidence="9 10">BM2</strain>
    </source>
</reference>
<evidence type="ECO:0000256" key="5">
    <source>
        <dbReference type="ARBA" id="ARBA00023235"/>
    </source>
</evidence>
<dbReference type="NCBIfam" id="NF001211">
    <property type="entry name" value="PRK00179.1"/>
    <property type="match status" value="1"/>
</dbReference>
<keyword evidence="4 7" id="KW-0324">Glycolysis</keyword>
<accession>A0ABN4K8E5</accession>
<dbReference type="InterPro" id="IPR035476">
    <property type="entry name" value="SIS_PGI_1"/>
</dbReference>
<sequence>MTITQTAAWSALLDHHRALEGTHLRDLFAQDAARGERLSAEGAGLYLDYSKNRVTDETLTLLLNLARETGVEAKRDAMFAGEKINVTEGRAVLHTALRAPAGATVLVDGHDVVPDVHEVLGRMAAFADQVRAGTWLGYTGRPLKNIVNIGIGGSDLGPVMAYEALKHYAQRDLTLRFVSNVDGTDLTEKTRDLNPAETLVIVSSKTFTTQETMANARSARAWLLAALGDESAVARHFVAVSTNAEAVQQFGIDTANMFGFWDWVGGRYSMDSAIGLSLMLAVGPAGFHELLAGFHAMDEHFRTAPLESNLPALLGMLGIWYNNFFGAQSHAVLPYDQYLAYFPAYLQQLDMESNGKHITLDGRAVDYQTGPVIWGQPGTNGQHAFYQLIHQGTKLIPCDFIGFCQTLNPLPLEGGAPHHDLLMANVFAQTEALAFGKSLQQVLDEGVPEDLAPHRVFDGNRPTNTILADRLTPHTLGALIALYEHKVFVQGAVWNINSFDQWGVELGKVLAGKIVPELHAPAAPELRHDSSTNALIRRYRARR</sequence>
<dbReference type="Proteomes" id="UP000060071">
    <property type="component" value="Chromosome"/>
</dbReference>
<dbReference type="SUPFAM" id="SSF53697">
    <property type="entry name" value="SIS domain"/>
    <property type="match status" value="1"/>
</dbReference>
<dbReference type="InterPro" id="IPR001672">
    <property type="entry name" value="G6P_Isomerase"/>
</dbReference>
<dbReference type="GO" id="GO:0016853">
    <property type="term" value="F:isomerase activity"/>
    <property type="evidence" value="ECO:0007669"/>
    <property type="project" value="UniProtKB-KW"/>
</dbReference>
<comment type="catalytic activity">
    <reaction evidence="6 7 8">
        <text>alpha-D-glucose 6-phosphate = beta-D-fructose 6-phosphate</text>
        <dbReference type="Rhea" id="RHEA:11816"/>
        <dbReference type="ChEBI" id="CHEBI:57634"/>
        <dbReference type="ChEBI" id="CHEBI:58225"/>
        <dbReference type="EC" id="5.3.1.9"/>
    </reaction>
</comment>
<dbReference type="CDD" id="cd05016">
    <property type="entry name" value="SIS_PGI_2"/>
    <property type="match status" value="1"/>
</dbReference>
<dbReference type="PANTHER" id="PTHR11469:SF1">
    <property type="entry name" value="GLUCOSE-6-PHOSPHATE ISOMERASE"/>
    <property type="match status" value="1"/>
</dbReference>
<evidence type="ECO:0000256" key="8">
    <source>
        <dbReference type="RuleBase" id="RU000612"/>
    </source>
</evidence>
<feature type="active site" evidence="7">
    <location>
        <position position="508"/>
    </location>
</feature>
<dbReference type="Gene3D" id="3.40.50.10490">
    <property type="entry name" value="Glucose-6-phosphate isomerase like protein, domain 1"/>
    <property type="match status" value="2"/>
</dbReference>
<dbReference type="InterPro" id="IPR046348">
    <property type="entry name" value="SIS_dom_sf"/>
</dbReference>
<evidence type="ECO:0000256" key="7">
    <source>
        <dbReference type="HAMAP-Rule" id="MF_00473"/>
    </source>
</evidence>
<dbReference type="HAMAP" id="MF_00473">
    <property type="entry name" value="G6P_isomerase"/>
    <property type="match status" value="1"/>
</dbReference>
<dbReference type="Gene3D" id="1.10.1390.10">
    <property type="match status" value="1"/>
</dbReference>
<dbReference type="InterPro" id="IPR018189">
    <property type="entry name" value="Phosphoglucose_isomerase_CS"/>
</dbReference>
<name>A0ABN4K8E5_9DEIO</name>
<comment type="pathway">
    <text evidence="7">Carbohydrate biosynthesis; gluconeogenesis.</text>
</comment>
<organism evidence="9 10">
    <name type="scientific">Deinococcus actinosclerus</name>
    <dbReference type="NCBI Taxonomy" id="1768108"/>
    <lineage>
        <taxon>Bacteria</taxon>
        <taxon>Thermotogati</taxon>
        <taxon>Deinococcota</taxon>
        <taxon>Deinococci</taxon>
        <taxon>Deinococcales</taxon>
        <taxon>Deinococcaceae</taxon>
        <taxon>Deinococcus</taxon>
    </lineage>
</organism>
<dbReference type="PRINTS" id="PR00662">
    <property type="entry name" value="G6PISOMERASE"/>
</dbReference>
<evidence type="ECO:0000256" key="1">
    <source>
        <dbReference type="ARBA" id="ARBA00004926"/>
    </source>
</evidence>
<protein>
    <recommendedName>
        <fullName evidence="7">Glucose-6-phosphate isomerase</fullName>
        <shortName evidence="7">GPI</shortName>
        <ecNumber evidence="7">5.3.1.9</ecNumber>
    </recommendedName>
    <alternativeName>
        <fullName evidence="7">Phosphoglucose isomerase</fullName>
        <shortName evidence="7">PGI</shortName>
    </alternativeName>
    <alternativeName>
        <fullName evidence="7">Phosphohexose isomerase</fullName>
        <shortName evidence="7">PHI</shortName>
    </alternativeName>
</protein>
<dbReference type="Pfam" id="PF00342">
    <property type="entry name" value="PGI"/>
    <property type="match status" value="1"/>
</dbReference>
<comment type="similarity">
    <text evidence="2 7 8">Belongs to the GPI family.</text>
</comment>
<comment type="pathway">
    <text evidence="1 7 8">Carbohydrate degradation; glycolysis; D-glyceraldehyde 3-phosphate and glycerone phosphate from D-glucose: step 2/4.</text>
</comment>
<dbReference type="EC" id="5.3.1.9" evidence="7"/>